<accession>A0A2A6RDH0</accession>
<reference evidence="2" key="1">
    <citation type="submission" date="2017-08" db="EMBL/GenBank/DDBJ databases">
        <authorList>
            <person name="Grouzdev D.S."/>
            <person name="Gaisin V.A."/>
            <person name="Rysina M.S."/>
            <person name="Gorlenko V.M."/>
        </authorList>
    </citation>
    <scope>NUCLEOTIDE SEQUENCE [LARGE SCALE GENOMIC DNA]</scope>
    <source>
        <strain evidence="2">Kir15-3F</strain>
    </source>
</reference>
<sequence length="342" mass="36055">MASLTTLTSALRRTHVLLGLVVVLFVLPLAGLWRTNGGLPLAYAQQCDIFGLVAADRTLGPNAESCASYNVTGSIIVNEGVTLTIEPGTTLRFAANLALTVRGTLVAIGTANQPILLTAATTNNWGYLYFSPTSSAGSFDEAGNYTGGSILQYVIVEKAGSTTISNNAAVRAENSVPYMDNLTIRDNRAIGLRIFGLTRENFSYRMVNSTIVRNNGGGLYSEGHGRNLQLVLSGNTLSNNPGGDGLNLSHWGTNAVAEVHTNVINHNDGDGAYLNIRTTFRANTVRGNGRNNGSGVNFWRSASGSTISNNVITENGANSSKGGGIGTNGNDANDITIYNQYN</sequence>
<protein>
    <recommendedName>
        <fullName evidence="3">Right handed beta helix domain-containing protein</fullName>
    </recommendedName>
</protein>
<evidence type="ECO:0000313" key="2">
    <source>
        <dbReference type="Proteomes" id="UP000220527"/>
    </source>
</evidence>
<dbReference type="OrthoDB" id="166985at2"/>
<dbReference type="Proteomes" id="UP000220527">
    <property type="component" value="Unassembled WGS sequence"/>
</dbReference>
<dbReference type="InterPro" id="IPR012334">
    <property type="entry name" value="Pectin_lyas_fold"/>
</dbReference>
<dbReference type="InterPro" id="IPR006626">
    <property type="entry name" value="PbH1"/>
</dbReference>
<dbReference type="SUPFAM" id="SSF51126">
    <property type="entry name" value="Pectin lyase-like"/>
    <property type="match status" value="1"/>
</dbReference>
<organism evidence="1 2">
    <name type="scientific">Candidatus Viridilinea mediisalina</name>
    <dbReference type="NCBI Taxonomy" id="2024553"/>
    <lineage>
        <taxon>Bacteria</taxon>
        <taxon>Bacillati</taxon>
        <taxon>Chloroflexota</taxon>
        <taxon>Chloroflexia</taxon>
        <taxon>Chloroflexales</taxon>
        <taxon>Chloroflexineae</taxon>
        <taxon>Oscillochloridaceae</taxon>
        <taxon>Candidatus Viridilinea</taxon>
    </lineage>
</organism>
<dbReference type="AlphaFoldDB" id="A0A2A6RDH0"/>
<proteinExistence type="predicted"/>
<evidence type="ECO:0008006" key="3">
    <source>
        <dbReference type="Google" id="ProtNLM"/>
    </source>
</evidence>
<dbReference type="Gene3D" id="2.160.20.10">
    <property type="entry name" value="Single-stranded right-handed beta-helix, Pectin lyase-like"/>
    <property type="match status" value="1"/>
</dbReference>
<name>A0A2A6RDH0_9CHLR</name>
<dbReference type="InterPro" id="IPR011050">
    <property type="entry name" value="Pectin_lyase_fold/virulence"/>
</dbReference>
<keyword evidence="2" id="KW-1185">Reference proteome</keyword>
<comment type="caution">
    <text evidence="1">The sequence shown here is derived from an EMBL/GenBank/DDBJ whole genome shotgun (WGS) entry which is preliminary data.</text>
</comment>
<evidence type="ECO:0000313" key="1">
    <source>
        <dbReference type="EMBL" id="PDW00418.1"/>
    </source>
</evidence>
<dbReference type="EMBL" id="NQWI01000184">
    <property type="protein sequence ID" value="PDW00418.1"/>
    <property type="molecule type" value="Genomic_DNA"/>
</dbReference>
<dbReference type="RefSeq" id="WP_097645977.1">
    <property type="nucleotide sequence ID" value="NZ_NQWI01000184.1"/>
</dbReference>
<gene>
    <name evidence="1" type="ORF">CJ255_20700</name>
</gene>
<dbReference type="SMART" id="SM00710">
    <property type="entry name" value="PbH1"/>
    <property type="match status" value="5"/>
</dbReference>